<proteinExistence type="predicted"/>
<dbReference type="GeneID" id="40088167"/>
<dbReference type="RefSeq" id="YP_009611829.1">
    <property type="nucleotide sequence ID" value="NC_042013.1"/>
</dbReference>
<protein>
    <submittedName>
        <fullName evidence="1">Uncharacterized protein</fullName>
    </submittedName>
</protein>
<organism evidence="1 2">
    <name type="scientific">Agrobacterium phage Atu_ph07</name>
    <dbReference type="NCBI Taxonomy" id="2024264"/>
    <lineage>
        <taxon>Viruses</taxon>
        <taxon>Duplodnaviria</taxon>
        <taxon>Heunggongvirae</taxon>
        <taxon>Uroviricota</taxon>
        <taxon>Caudoviricetes</taxon>
        <taxon>Polybotosvirus</taxon>
        <taxon>Polybotosvirus Atuph07</taxon>
    </lineage>
</organism>
<keyword evidence="2" id="KW-1185">Reference proteome</keyword>
<evidence type="ECO:0000313" key="1">
    <source>
        <dbReference type="EMBL" id="AUZ94946.1"/>
    </source>
</evidence>
<sequence length="237" mass="27518">MKNVIRKHYSGVINVITNLSRIHPGFLDDDVDLSVSYDFTARQASASVRNNMLMLDKDFSILMLAGKELITFDVDNMINELNLFSRLKAVEIKPYSTNQANVDDVSFSDFEEFVKKWIVSEIPKNFEFVNEFLIEDVIDGLAHSFSDDHVYITPTGKFGVLEFDENDNEYFLEMETFSEYENWTLIEKERVSKNDFCNGCEYFGKCLSEHLRDVKDLTNSCNGFKHLVDWYKNEIIG</sequence>
<reference evidence="1 2" key="1">
    <citation type="submission" date="2017-06" db="EMBL/GenBank/DDBJ databases">
        <authorList>
            <person name="Kim H.J."/>
            <person name="Triplett B.A."/>
        </authorList>
    </citation>
    <scope>NUCLEOTIDE SEQUENCE [LARGE SCALE GENOMIC DNA]</scope>
</reference>
<dbReference type="KEGG" id="vg:40088167"/>
<evidence type="ECO:0000313" key="2">
    <source>
        <dbReference type="Proteomes" id="UP000223025"/>
    </source>
</evidence>
<name>A0A2L0UZI8_9CAUD</name>
<dbReference type="Proteomes" id="UP000223025">
    <property type="component" value="Segment"/>
</dbReference>
<accession>A0A2L0UZI8</accession>
<dbReference type="EMBL" id="MF403008">
    <property type="protein sequence ID" value="AUZ94946.1"/>
    <property type="molecule type" value="Genomic_DNA"/>
</dbReference>